<evidence type="ECO:0000259" key="1">
    <source>
        <dbReference type="Pfam" id="PF00561"/>
    </source>
</evidence>
<dbReference type="SUPFAM" id="SSF53474">
    <property type="entry name" value="alpha/beta-Hydrolases"/>
    <property type="match status" value="1"/>
</dbReference>
<gene>
    <name evidence="2" type="ORF">JCM19232_5621</name>
</gene>
<protein>
    <submittedName>
        <fullName evidence="2">Hydrolase</fullName>
    </submittedName>
</protein>
<dbReference type="Proteomes" id="UP000031670">
    <property type="component" value="Unassembled WGS sequence"/>
</dbReference>
<dbReference type="InterPro" id="IPR050266">
    <property type="entry name" value="AB_hydrolase_sf"/>
</dbReference>
<dbReference type="PANTHER" id="PTHR43798">
    <property type="entry name" value="MONOACYLGLYCEROL LIPASE"/>
    <property type="match status" value="1"/>
</dbReference>
<sequence>MQFNLNDYQLSAIEVSTDSPAETALFLHGWLDNAASFEPLIEEMVKLNPSLRYIALDLPGHGHSSHAKSGFYPFHDYLDVLHQVIVQLDEKVHLIGHSMGH</sequence>
<accession>A0A0B8P3H4</accession>
<reference evidence="2 3" key="1">
    <citation type="submission" date="2015-01" db="EMBL/GenBank/DDBJ databases">
        <title>Vibrio sp. C5 JCM 19232 whole genome shotgun sequence.</title>
        <authorList>
            <person name="Sawabe T."/>
            <person name="Meirelles P."/>
            <person name="Feng G."/>
            <person name="Sayaka M."/>
            <person name="Hattori M."/>
            <person name="Ohkuma M."/>
        </authorList>
    </citation>
    <scope>NUCLEOTIDE SEQUENCE [LARGE SCALE GENOMIC DNA]</scope>
    <source>
        <strain evidence="2 3">JCM19232</strain>
    </source>
</reference>
<dbReference type="PANTHER" id="PTHR43798:SF33">
    <property type="entry name" value="HYDROLASE, PUTATIVE (AFU_ORTHOLOGUE AFUA_2G14860)-RELATED"/>
    <property type="match status" value="1"/>
</dbReference>
<proteinExistence type="predicted"/>
<evidence type="ECO:0000313" key="3">
    <source>
        <dbReference type="Proteomes" id="UP000031670"/>
    </source>
</evidence>
<dbReference type="AlphaFoldDB" id="A0A0B8P3H4"/>
<organism evidence="2 3">
    <name type="scientific">Vibrio ishigakensis</name>
    <dbReference type="NCBI Taxonomy" id="1481914"/>
    <lineage>
        <taxon>Bacteria</taxon>
        <taxon>Pseudomonadati</taxon>
        <taxon>Pseudomonadota</taxon>
        <taxon>Gammaproteobacteria</taxon>
        <taxon>Vibrionales</taxon>
        <taxon>Vibrionaceae</taxon>
        <taxon>Vibrio</taxon>
    </lineage>
</organism>
<dbReference type="Pfam" id="PF00561">
    <property type="entry name" value="Abhydrolase_1"/>
    <property type="match status" value="1"/>
</dbReference>
<feature type="domain" description="AB hydrolase-1" evidence="1">
    <location>
        <begin position="25"/>
        <end position="100"/>
    </location>
</feature>
<reference evidence="2 3" key="2">
    <citation type="submission" date="2015-01" db="EMBL/GenBank/DDBJ databases">
        <authorList>
            <consortium name="NBRP consortium"/>
            <person name="Sawabe T."/>
            <person name="Meirelles P."/>
            <person name="Feng G."/>
            <person name="Sayaka M."/>
            <person name="Hattori M."/>
            <person name="Ohkuma M."/>
        </authorList>
    </citation>
    <scope>NUCLEOTIDE SEQUENCE [LARGE SCALE GENOMIC DNA]</scope>
    <source>
        <strain evidence="2 3">JCM19232</strain>
    </source>
</reference>
<dbReference type="Gene3D" id="3.40.50.1820">
    <property type="entry name" value="alpha/beta hydrolase"/>
    <property type="match status" value="1"/>
</dbReference>
<name>A0A0B8P3H4_9VIBR</name>
<keyword evidence="2" id="KW-0378">Hydrolase</keyword>
<dbReference type="InterPro" id="IPR029058">
    <property type="entry name" value="AB_hydrolase_fold"/>
</dbReference>
<evidence type="ECO:0000313" key="2">
    <source>
        <dbReference type="EMBL" id="GAM61320.1"/>
    </source>
</evidence>
<dbReference type="GO" id="GO:0016020">
    <property type="term" value="C:membrane"/>
    <property type="evidence" value="ECO:0007669"/>
    <property type="project" value="TreeGrafter"/>
</dbReference>
<dbReference type="GO" id="GO:0016787">
    <property type="term" value="F:hydrolase activity"/>
    <property type="evidence" value="ECO:0007669"/>
    <property type="project" value="UniProtKB-KW"/>
</dbReference>
<comment type="caution">
    <text evidence="2">The sequence shown here is derived from an EMBL/GenBank/DDBJ whole genome shotgun (WGS) entry which is preliminary data.</text>
</comment>
<dbReference type="EMBL" id="BBSA01000003">
    <property type="protein sequence ID" value="GAM61320.1"/>
    <property type="molecule type" value="Genomic_DNA"/>
</dbReference>
<dbReference type="InterPro" id="IPR000073">
    <property type="entry name" value="AB_hydrolase_1"/>
</dbReference>